<evidence type="ECO:0000313" key="2">
    <source>
        <dbReference type="EMBL" id="KAK8957611.1"/>
    </source>
</evidence>
<organism evidence="2 3">
    <name type="scientific">Platanthera zijinensis</name>
    <dbReference type="NCBI Taxonomy" id="2320716"/>
    <lineage>
        <taxon>Eukaryota</taxon>
        <taxon>Viridiplantae</taxon>
        <taxon>Streptophyta</taxon>
        <taxon>Embryophyta</taxon>
        <taxon>Tracheophyta</taxon>
        <taxon>Spermatophyta</taxon>
        <taxon>Magnoliopsida</taxon>
        <taxon>Liliopsida</taxon>
        <taxon>Asparagales</taxon>
        <taxon>Orchidaceae</taxon>
        <taxon>Orchidoideae</taxon>
        <taxon>Orchideae</taxon>
        <taxon>Orchidinae</taxon>
        <taxon>Platanthera</taxon>
    </lineage>
</organism>
<accession>A0AAP0C4R8</accession>
<dbReference type="GO" id="GO:0003729">
    <property type="term" value="F:mRNA binding"/>
    <property type="evidence" value="ECO:0007669"/>
    <property type="project" value="InterPro"/>
</dbReference>
<reference evidence="2 3" key="1">
    <citation type="journal article" date="2022" name="Nat. Plants">
        <title>Genomes of leafy and leafless Platanthera orchids illuminate the evolution of mycoheterotrophy.</title>
        <authorList>
            <person name="Li M.H."/>
            <person name="Liu K.W."/>
            <person name="Li Z."/>
            <person name="Lu H.C."/>
            <person name="Ye Q.L."/>
            <person name="Zhang D."/>
            <person name="Wang J.Y."/>
            <person name="Li Y.F."/>
            <person name="Zhong Z.M."/>
            <person name="Liu X."/>
            <person name="Yu X."/>
            <person name="Liu D.K."/>
            <person name="Tu X.D."/>
            <person name="Liu B."/>
            <person name="Hao Y."/>
            <person name="Liao X.Y."/>
            <person name="Jiang Y.T."/>
            <person name="Sun W.H."/>
            <person name="Chen J."/>
            <person name="Chen Y.Q."/>
            <person name="Ai Y."/>
            <person name="Zhai J.W."/>
            <person name="Wu S.S."/>
            <person name="Zhou Z."/>
            <person name="Hsiao Y.Y."/>
            <person name="Wu W.L."/>
            <person name="Chen Y.Y."/>
            <person name="Lin Y.F."/>
            <person name="Hsu J.L."/>
            <person name="Li C.Y."/>
            <person name="Wang Z.W."/>
            <person name="Zhao X."/>
            <person name="Zhong W.Y."/>
            <person name="Ma X.K."/>
            <person name="Ma L."/>
            <person name="Huang J."/>
            <person name="Chen G.Z."/>
            <person name="Huang M.Z."/>
            <person name="Huang L."/>
            <person name="Peng D.H."/>
            <person name="Luo Y.B."/>
            <person name="Zou S.Q."/>
            <person name="Chen S.P."/>
            <person name="Lan S."/>
            <person name="Tsai W.C."/>
            <person name="Van de Peer Y."/>
            <person name="Liu Z.J."/>
        </authorList>
    </citation>
    <scope>NUCLEOTIDE SEQUENCE [LARGE SCALE GENOMIC DNA]</scope>
    <source>
        <strain evidence="2">Lor287</strain>
    </source>
</reference>
<dbReference type="GO" id="GO:0006402">
    <property type="term" value="P:mRNA catabolic process"/>
    <property type="evidence" value="ECO:0007669"/>
    <property type="project" value="InterPro"/>
</dbReference>
<sequence length="79" mass="8650">MSGRRSRDDVADDLPSFSLGGSVDAGGRKSAAEDDEAVRLSKLGRKKDFKYVERVRGRLINVLEGLELHTGVFSAAEQR</sequence>
<evidence type="ECO:0000256" key="1">
    <source>
        <dbReference type="SAM" id="MobiDB-lite"/>
    </source>
</evidence>
<keyword evidence="3" id="KW-1185">Reference proteome</keyword>
<dbReference type="InterPro" id="IPR044842">
    <property type="entry name" value="ALKBH9B/ALKBH10B-like"/>
</dbReference>
<dbReference type="PANTHER" id="PTHR31447">
    <property type="entry name" value="HYDROXYPROLINE-RICH GLYCOPROTEIN FAMILY PROTEIN-RELATED"/>
    <property type="match status" value="1"/>
</dbReference>
<dbReference type="EMBL" id="JBBWWQ010000001">
    <property type="protein sequence ID" value="KAK8957611.1"/>
    <property type="molecule type" value="Genomic_DNA"/>
</dbReference>
<feature type="region of interest" description="Disordered" evidence="1">
    <location>
        <begin position="1"/>
        <end position="36"/>
    </location>
</feature>
<gene>
    <name evidence="2" type="ORF">KSP39_PZI000836</name>
</gene>
<comment type="caution">
    <text evidence="2">The sequence shown here is derived from an EMBL/GenBank/DDBJ whole genome shotgun (WGS) entry which is preliminary data.</text>
</comment>
<name>A0AAP0C4R8_9ASPA</name>
<dbReference type="PANTHER" id="PTHR31447:SF1">
    <property type="entry name" value="OS06G0138200 PROTEIN"/>
    <property type="match status" value="1"/>
</dbReference>
<proteinExistence type="predicted"/>
<dbReference type="AlphaFoldDB" id="A0AAP0C4R8"/>
<dbReference type="Proteomes" id="UP001418222">
    <property type="component" value="Unassembled WGS sequence"/>
</dbReference>
<protein>
    <submittedName>
        <fullName evidence="2">Uncharacterized protein</fullName>
    </submittedName>
</protein>
<dbReference type="GO" id="GO:0032451">
    <property type="term" value="F:demethylase activity"/>
    <property type="evidence" value="ECO:0007669"/>
    <property type="project" value="InterPro"/>
</dbReference>
<evidence type="ECO:0000313" key="3">
    <source>
        <dbReference type="Proteomes" id="UP001418222"/>
    </source>
</evidence>